<feature type="transmembrane region" description="Helical" evidence="6">
    <location>
        <begin position="262"/>
        <end position="286"/>
    </location>
</feature>
<feature type="transmembrane region" description="Helical" evidence="6">
    <location>
        <begin position="12"/>
        <end position="36"/>
    </location>
</feature>
<evidence type="ECO:0000256" key="3">
    <source>
        <dbReference type="ARBA" id="ARBA00022692"/>
    </source>
</evidence>
<dbReference type="GO" id="GO:0005886">
    <property type="term" value="C:plasma membrane"/>
    <property type="evidence" value="ECO:0007669"/>
    <property type="project" value="UniProtKB-SubCell"/>
</dbReference>
<dbReference type="EMBL" id="JAPDDP010000001">
    <property type="protein sequence ID" value="MDA0178673.1"/>
    <property type="molecule type" value="Genomic_DNA"/>
</dbReference>
<evidence type="ECO:0000313" key="8">
    <source>
        <dbReference type="Proteomes" id="UP001147653"/>
    </source>
</evidence>
<evidence type="ECO:0000256" key="2">
    <source>
        <dbReference type="ARBA" id="ARBA00022475"/>
    </source>
</evidence>
<comment type="subcellular location">
    <subcellularLocation>
        <location evidence="1">Cell membrane</location>
        <topology evidence="1">Multi-pass membrane protein</topology>
    </subcellularLocation>
</comment>
<name>A0A9X3N2R4_9ACTN</name>
<feature type="transmembrane region" description="Helical" evidence="6">
    <location>
        <begin position="230"/>
        <end position="250"/>
    </location>
</feature>
<feature type="transmembrane region" description="Helical" evidence="6">
    <location>
        <begin position="101"/>
        <end position="127"/>
    </location>
</feature>
<reference evidence="7" key="1">
    <citation type="submission" date="2022-10" db="EMBL/GenBank/DDBJ databases">
        <title>The WGS of Solirubrobacter phytolaccae KCTC 29190.</title>
        <authorList>
            <person name="Jiang Z."/>
        </authorList>
    </citation>
    <scope>NUCLEOTIDE SEQUENCE</scope>
    <source>
        <strain evidence="7">KCTC 29190</strain>
    </source>
</reference>
<accession>A0A9X3N2R4</accession>
<dbReference type="RefSeq" id="WP_270022926.1">
    <property type="nucleotide sequence ID" value="NZ_JAPDDP010000001.1"/>
</dbReference>
<protein>
    <submittedName>
        <fullName evidence="7">Flippase-like domain-containing protein</fullName>
    </submittedName>
</protein>
<keyword evidence="8" id="KW-1185">Reference proteome</keyword>
<gene>
    <name evidence="7" type="ORF">OJ997_00075</name>
</gene>
<keyword evidence="4 6" id="KW-1133">Transmembrane helix</keyword>
<feature type="transmembrane region" description="Helical" evidence="6">
    <location>
        <begin position="199"/>
        <end position="224"/>
    </location>
</feature>
<evidence type="ECO:0000313" key="7">
    <source>
        <dbReference type="EMBL" id="MDA0178673.1"/>
    </source>
</evidence>
<proteinExistence type="predicted"/>
<evidence type="ECO:0000256" key="1">
    <source>
        <dbReference type="ARBA" id="ARBA00004651"/>
    </source>
</evidence>
<evidence type="ECO:0000256" key="4">
    <source>
        <dbReference type="ARBA" id="ARBA00022989"/>
    </source>
</evidence>
<keyword evidence="5 6" id="KW-0472">Membrane</keyword>
<dbReference type="AlphaFoldDB" id="A0A9X3N2R4"/>
<keyword evidence="2" id="KW-1003">Cell membrane</keyword>
<dbReference type="Pfam" id="PF03706">
    <property type="entry name" value="LPG_synthase_TM"/>
    <property type="match status" value="1"/>
</dbReference>
<sequence length="314" mass="31886">MPDVASALERAVAGLVEAVAGVSAGWLVLGVVLHLANQVARGCGWFAIVNGASDQPPRMRDVITAWVAGAGAGGVVSARGGDAVRVLLLARRMEGRGNRAFLTGTLVAETVGEATLGLGLLALALAIGVGPDLTPSATVGLYVAAAVLTLVGAGLLARRSARVCRFFTRMKAGCEPLKHPRTYARHVLPWQLASRVLRLAALGCFLAAFHLPATLAAVLLVTFAQCGGRLVPFSPASVGTGVAILAATFGPVTGTYVPPAELAAFFVGTSTVLTVVGTALALILTVTQASANAGPRLAGVGRFTRIRAAISAKP</sequence>
<organism evidence="7 8">
    <name type="scientific">Solirubrobacter phytolaccae</name>
    <dbReference type="NCBI Taxonomy" id="1404360"/>
    <lineage>
        <taxon>Bacteria</taxon>
        <taxon>Bacillati</taxon>
        <taxon>Actinomycetota</taxon>
        <taxon>Thermoleophilia</taxon>
        <taxon>Solirubrobacterales</taxon>
        <taxon>Solirubrobacteraceae</taxon>
        <taxon>Solirubrobacter</taxon>
    </lineage>
</organism>
<comment type="caution">
    <text evidence="7">The sequence shown here is derived from an EMBL/GenBank/DDBJ whole genome shotgun (WGS) entry which is preliminary data.</text>
</comment>
<dbReference type="InterPro" id="IPR022791">
    <property type="entry name" value="L-PG_synthase/AglD"/>
</dbReference>
<dbReference type="Proteomes" id="UP001147653">
    <property type="component" value="Unassembled WGS sequence"/>
</dbReference>
<evidence type="ECO:0000256" key="6">
    <source>
        <dbReference type="SAM" id="Phobius"/>
    </source>
</evidence>
<keyword evidence="3 6" id="KW-0812">Transmembrane</keyword>
<evidence type="ECO:0000256" key="5">
    <source>
        <dbReference type="ARBA" id="ARBA00023136"/>
    </source>
</evidence>
<feature type="transmembrane region" description="Helical" evidence="6">
    <location>
        <begin position="139"/>
        <end position="157"/>
    </location>
</feature>